<keyword evidence="9" id="KW-0408">Iron</keyword>
<protein>
    <recommendedName>
        <fullName evidence="10">Thiamine pyrimidine synthase</fullName>
    </recommendedName>
</protein>
<evidence type="ECO:0000313" key="14">
    <source>
        <dbReference type="EMBL" id="MBC8433053.1"/>
    </source>
</evidence>
<keyword evidence="12" id="KW-0732">Signal</keyword>
<dbReference type="AlphaFoldDB" id="A0A8J6P286"/>
<evidence type="ECO:0000256" key="9">
    <source>
        <dbReference type="ARBA" id="ARBA00023004"/>
    </source>
</evidence>
<proteinExistence type="inferred from homology"/>
<dbReference type="PANTHER" id="PTHR31528:SF1">
    <property type="entry name" value="4-AMINO-5-HYDROXYMETHYL-2-METHYLPYRIMIDINE PHOSPHATE SYNTHASE THI11-RELATED"/>
    <property type="match status" value="1"/>
</dbReference>
<evidence type="ECO:0000256" key="5">
    <source>
        <dbReference type="ARBA" id="ARBA00022679"/>
    </source>
</evidence>
<evidence type="ECO:0000256" key="2">
    <source>
        <dbReference type="ARBA" id="ARBA00004948"/>
    </source>
</evidence>
<evidence type="ECO:0000256" key="12">
    <source>
        <dbReference type="SAM" id="SignalP"/>
    </source>
</evidence>
<dbReference type="Pfam" id="PF09084">
    <property type="entry name" value="NMT1"/>
    <property type="match status" value="1"/>
</dbReference>
<evidence type="ECO:0000256" key="3">
    <source>
        <dbReference type="ARBA" id="ARBA00009406"/>
    </source>
</evidence>
<keyword evidence="7" id="KW-0663">Pyridoxal phosphate</keyword>
<evidence type="ECO:0000313" key="15">
    <source>
        <dbReference type="Proteomes" id="UP000605201"/>
    </source>
</evidence>
<evidence type="ECO:0000256" key="7">
    <source>
        <dbReference type="ARBA" id="ARBA00022898"/>
    </source>
</evidence>
<dbReference type="GO" id="GO:0016740">
    <property type="term" value="F:transferase activity"/>
    <property type="evidence" value="ECO:0007669"/>
    <property type="project" value="UniProtKB-KW"/>
</dbReference>
<comment type="subunit">
    <text evidence="4">Homodimer.</text>
</comment>
<keyword evidence="6" id="KW-0479">Metal-binding</keyword>
<evidence type="ECO:0000256" key="6">
    <source>
        <dbReference type="ARBA" id="ARBA00022723"/>
    </source>
</evidence>
<name>A0A8J6P286_9BACT</name>
<feature type="chain" id="PRO_5035308442" description="Thiamine pyrimidine synthase" evidence="12">
    <location>
        <begin position="20"/>
        <end position="342"/>
    </location>
</feature>
<dbReference type="EMBL" id="JACNIG010000265">
    <property type="protein sequence ID" value="MBC8433053.1"/>
    <property type="molecule type" value="Genomic_DNA"/>
</dbReference>
<sequence>MKTIVRITAMMLLAIPLLAACEPQEVKPPPDKVTVQLKWVHQAQSAGFYLAQEKGYYAAENIAATFLEGGPGIDNIEKVVTGQADFGMVSPIGIILGRSQGKPVVAIAAIYRRNPTVFVSLADSGIERPADFLGRTVALSDHESMIMLKSIMKRYGKIHFESMMKKLNLDIWKITIVPFQYDFSTFYSREADITEAYITGGLIRMRQKGYKVNLIWPGDYGVHVYGDTLITSDKMIAENPDLITRFLRATLRGWREAIEDTEAAAAITLKYAREKDSELQTRMMEAGVPLIHTGEDRIGWMKAGVWAGTHQLLVEQGLLADPVDPDKVYTMEFLQRIYGAKK</sequence>
<dbReference type="GO" id="GO:0046872">
    <property type="term" value="F:metal ion binding"/>
    <property type="evidence" value="ECO:0007669"/>
    <property type="project" value="UniProtKB-KW"/>
</dbReference>
<evidence type="ECO:0000256" key="1">
    <source>
        <dbReference type="ARBA" id="ARBA00003469"/>
    </source>
</evidence>
<reference evidence="14 15" key="1">
    <citation type="submission" date="2020-08" db="EMBL/GenBank/DDBJ databases">
        <title>Bridging the membrane lipid divide: bacteria of the FCB group superphylum have the potential to synthesize archaeal ether lipids.</title>
        <authorList>
            <person name="Villanueva L."/>
            <person name="Von Meijenfeldt F.A.B."/>
            <person name="Westbye A.B."/>
            <person name="Yadav S."/>
            <person name="Hopmans E.C."/>
            <person name="Dutilh B.E."/>
            <person name="Sinninghe Damste J.S."/>
        </authorList>
    </citation>
    <scope>NUCLEOTIDE SEQUENCE [LARGE SCALE GENOMIC DNA]</scope>
    <source>
        <strain evidence="14">NIOZ-UU17</strain>
    </source>
</reference>
<dbReference type="PROSITE" id="PS51257">
    <property type="entry name" value="PROKAR_LIPOPROTEIN"/>
    <property type="match status" value="1"/>
</dbReference>
<feature type="domain" description="SsuA/THI5-like" evidence="13">
    <location>
        <begin position="43"/>
        <end position="264"/>
    </location>
</feature>
<comment type="function">
    <text evidence="1">Responsible for the formation of the pyrimidine heterocycle in the thiamine biosynthesis pathway. Catalyzes the formation of hydroxymethylpyrimidine phosphate (HMP-P) from histidine and pyridoxal phosphate (PLP). The protein uses PLP and the active site histidine to form HMP-P, generating an inactive enzyme. The enzyme can only undergo a single turnover, which suggests it is a suicide enzyme.</text>
</comment>
<dbReference type="GO" id="GO:0009228">
    <property type="term" value="P:thiamine biosynthetic process"/>
    <property type="evidence" value="ECO:0007669"/>
    <property type="project" value="UniProtKB-KW"/>
</dbReference>
<dbReference type="Gene3D" id="3.40.190.10">
    <property type="entry name" value="Periplasmic binding protein-like II"/>
    <property type="match status" value="2"/>
</dbReference>
<dbReference type="Proteomes" id="UP000605201">
    <property type="component" value="Unassembled WGS sequence"/>
</dbReference>
<organism evidence="14 15">
    <name type="scientific">Candidatus Desulfatibia vada</name>
    <dbReference type="NCBI Taxonomy" id="2841696"/>
    <lineage>
        <taxon>Bacteria</taxon>
        <taxon>Pseudomonadati</taxon>
        <taxon>Thermodesulfobacteriota</taxon>
        <taxon>Desulfobacteria</taxon>
        <taxon>Desulfobacterales</taxon>
        <taxon>Desulfobacterales incertae sedis</taxon>
        <taxon>Candidatus Desulfatibia</taxon>
    </lineage>
</organism>
<comment type="similarity">
    <text evidence="3">Belongs to the NMT1/THI5 family.</text>
</comment>
<evidence type="ECO:0000259" key="13">
    <source>
        <dbReference type="Pfam" id="PF09084"/>
    </source>
</evidence>
<comment type="catalytic activity">
    <reaction evidence="11">
        <text>N(6)-(pyridoxal phosphate)-L-lysyl-[4-amino-5-hydroxymethyl-2-methylpyrimidine phosphate synthase] + L-histidyl-[4-amino-5-hydroxymethyl-2-methylpyrimidine phosphate synthase] + 2 Fe(3+) + 4 H2O = L-lysyl-[4-amino-5-hydroxymethyl-2-methylpyrimidine phosphate synthase] + (2S)-2-amino-5-hydroxy-4-oxopentanoyl-[4-amino-5-hydroxymethyl-2-methylpyrimidine phosphate synthase] + 4-amino-2-methyl-5-(phosphooxymethyl)pyrimidine + 3-oxopropanoate + 2 Fe(2+) + 2 H(+)</text>
        <dbReference type="Rhea" id="RHEA:65756"/>
        <dbReference type="Rhea" id="RHEA-COMP:16892"/>
        <dbReference type="Rhea" id="RHEA-COMP:16893"/>
        <dbReference type="Rhea" id="RHEA-COMP:16894"/>
        <dbReference type="Rhea" id="RHEA-COMP:16895"/>
        <dbReference type="ChEBI" id="CHEBI:15377"/>
        <dbReference type="ChEBI" id="CHEBI:15378"/>
        <dbReference type="ChEBI" id="CHEBI:29033"/>
        <dbReference type="ChEBI" id="CHEBI:29034"/>
        <dbReference type="ChEBI" id="CHEBI:29969"/>
        <dbReference type="ChEBI" id="CHEBI:29979"/>
        <dbReference type="ChEBI" id="CHEBI:33190"/>
        <dbReference type="ChEBI" id="CHEBI:58354"/>
        <dbReference type="ChEBI" id="CHEBI:143915"/>
        <dbReference type="ChEBI" id="CHEBI:157692"/>
    </reaction>
    <physiologicalReaction direction="left-to-right" evidence="11">
        <dbReference type="Rhea" id="RHEA:65757"/>
    </physiologicalReaction>
</comment>
<feature type="signal peptide" evidence="12">
    <location>
        <begin position="1"/>
        <end position="19"/>
    </location>
</feature>
<evidence type="ECO:0000256" key="4">
    <source>
        <dbReference type="ARBA" id="ARBA00011738"/>
    </source>
</evidence>
<keyword evidence="5" id="KW-0808">Transferase</keyword>
<keyword evidence="8" id="KW-0784">Thiamine biosynthesis</keyword>
<evidence type="ECO:0000256" key="8">
    <source>
        <dbReference type="ARBA" id="ARBA00022977"/>
    </source>
</evidence>
<evidence type="ECO:0000256" key="10">
    <source>
        <dbReference type="ARBA" id="ARBA00033171"/>
    </source>
</evidence>
<comment type="pathway">
    <text evidence="2">Cofactor biosynthesis; thiamine diphosphate biosynthesis.</text>
</comment>
<dbReference type="PANTHER" id="PTHR31528">
    <property type="entry name" value="4-AMINO-5-HYDROXYMETHYL-2-METHYLPYRIMIDINE PHOSPHATE SYNTHASE THI11-RELATED"/>
    <property type="match status" value="1"/>
</dbReference>
<accession>A0A8J6P286</accession>
<gene>
    <name evidence="14" type="ORF">H8D96_14165</name>
</gene>
<dbReference type="SUPFAM" id="SSF53850">
    <property type="entry name" value="Periplasmic binding protein-like II"/>
    <property type="match status" value="1"/>
</dbReference>
<evidence type="ECO:0000256" key="11">
    <source>
        <dbReference type="ARBA" id="ARBA00048179"/>
    </source>
</evidence>
<dbReference type="InterPro" id="IPR015168">
    <property type="entry name" value="SsuA/THI5"/>
</dbReference>
<dbReference type="InterPro" id="IPR027939">
    <property type="entry name" value="NMT1/THI5"/>
</dbReference>
<comment type="caution">
    <text evidence="14">The sequence shown here is derived from an EMBL/GenBank/DDBJ whole genome shotgun (WGS) entry which is preliminary data.</text>
</comment>